<evidence type="ECO:0000256" key="3">
    <source>
        <dbReference type="ARBA" id="ARBA00022448"/>
    </source>
</evidence>
<evidence type="ECO:0000256" key="2">
    <source>
        <dbReference type="ARBA" id="ARBA00009142"/>
    </source>
</evidence>
<dbReference type="InterPro" id="IPR052017">
    <property type="entry name" value="TSUP"/>
</dbReference>
<proteinExistence type="inferred from homology"/>
<dbReference type="GO" id="GO:0005886">
    <property type="term" value="C:plasma membrane"/>
    <property type="evidence" value="ECO:0007669"/>
    <property type="project" value="UniProtKB-SubCell"/>
</dbReference>
<sequence length="320" mass="32565">MPDSPTVFALLVVAGLLAGWVDAVVGGGGLIQLPALLLGLPGAAPAQLLATNKIASICGTSVSAATYYRRVRPDLRTALPMAGAAYVGAIGGALIGLHIPKSAFNPVILALLVVVGAYTLLRPDLGTVTELRHSGTRHTSYAVLVGLVIGAYDGALGPGTGSFLVFALVGWLGYAFLQASAKAKIANFATNLGALTVFVPQGQVLWVTGLAMGVANLVGGYLGARTAVRLGSGFVRAVFMVVVGRLHRAPRWLGLRGVAVEMTVRALSPGRIGGAGRKDDRASAISVGKRGAGWKDDRASAISGGNRGLIGGRRGGVGAW</sequence>
<keyword evidence="5 8" id="KW-0812">Transmembrane</keyword>
<reference evidence="9 10" key="1">
    <citation type="submission" date="2020-10" db="EMBL/GenBank/DDBJ databases">
        <title>Connecting structure to function with the recovery of over 1000 high-quality activated sludge metagenome-assembled genomes encoding full-length rRNA genes using long-read sequencing.</title>
        <authorList>
            <person name="Singleton C.M."/>
            <person name="Petriglieri F."/>
            <person name="Kristensen J.M."/>
            <person name="Kirkegaard R.H."/>
            <person name="Michaelsen T.Y."/>
            <person name="Andersen M.H."/>
            <person name="Karst S.M."/>
            <person name="Dueholm M.S."/>
            <person name="Nielsen P.H."/>
            <person name="Albertsen M."/>
        </authorList>
    </citation>
    <scope>NUCLEOTIDE SEQUENCE [LARGE SCALE GENOMIC DNA]</scope>
    <source>
        <strain evidence="9">Ega_18-Q3-R5-49_MAXAC.001</strain>
    </source>
</reference>
<accession>A0A935IIQ0</accession>
<comment type="subcellular location">
    <subcellularLocation>
        <location evidence="1 8">Cell membrane</location>
        <topology evidence="1 8">Multi-pass membrane protein</topology>
    </subcellularLocation>
</comment>
<keyword evidence="4 8" id="KW-1003">Cell membrane</keyword>
<dbReference type="PANTHER" id="PTHR30269">
    <property type="entry name" value="TRANSMEMBRANE PROTEIN YFCA"/>
    <property type="match status" value="1"/>
</dbReference>
<dbReference type="InterPro" id="IPR002781">
    <property type="entry name" value="TM_pro_TauE-like"/>
</dbReference>
<dbReference type="AlphaFoldDB" id="A0A935IIQ0"/>
<dbReference type="Proteomes" id="UP000726105">
    <property type="component" value="Unassembled WGS sequence"/>
</dbReference>
<feature type="transmembrane region" description="Helical" evidence="8">
    <location>
        <begin position="103"/>
        <end position="121"/>
    </location>
</feature>
<evidence type="ECO:0000256" key="5">
    <source>
        <dbReference type="ARBA" id="ARBA00022692"/>
    </source>
</evidence>
<comment type="caution">
    <text evidence="9">The sequence shown here is derived from an EMBL/GenBank/DDBJ whole genome shotgun (WGS) entry which is preliminary data.</text>
</comment>
<feature type="transmembrane region" description="Helical" evidence="8">
    <location>
        <begin position="227"/>
        <end position="246"/>
    </location>
</feature>
<keyword evidence="7 8" id="KW-0472">Membrane</keyword>
<evidence type="ECO:0000256" key="7">
    <source>
        <dbReference type="ARBA" id="ARBA00023136"/>
    </source>
</evidence>
<evidence type="ECO:0000313" key="10">
    <source>
        <dbReference type="Proteomes" id="UP000726105"/>
    </source>
</evidence>
<evidence type="ECO:0000256" key="4">
    <source>
        <dbReference type="ARBA" id="ARBA00022475"/>
    </source>
</evidence>
<feature type="transmembrane region" description="Helical" evidence="8">
    <location>
        <begin position="163"/>
        <end position="180"/>
    </location>
</feature>
<name>A0A935IIQ0_9MICO</name>
<feature type="transmembrane region" description="Helical" evidence="8">
    <location>
        <begin position="79"/>
        <end position="97"/>
    </location>
</feature>
<evidence type="ECO:0000313" key="9">
    <source>
        <dbReference type="EMBL" id="MBK7272657.1"/>
    </source>
</evidence>
<keyword evidence="3" id="KW-0813">Transport</keyword>
<dbReference type="Pfam" id="PF01925">
    <property type="entry name" value="TauE"/>
    <property type="match status" value="1"/>
</dbReference>
<dbReference type="EMBL" id="JADJIB010000002">
    <property type="protein sequence ID" value="MBK7272657.1"/>
    <property type="molecule type" value="Genomic_DNA"/>
</dbReference>
<protein>
    <recommendedName>
        <fullName evidence="8">Probable membrane transporter protein</fullName>
    </recommendedName>
</protein>
<keyword evidence="6 8" id="KW-1133">Transmembrane helix</keyword>
<organism evidence="9 10">
    <name type="scientific">Candidatus Phosphoribacter hodrii</name>
    <dbReference type="NCBI Taxonomy" id="2953743"/>
    <lineage>
        <taxon>Bacteria</taxon>
        <taxon>Bacillati</taxon>
        <taxon>Actinomycetota</taxon>
        <taxon>Actinomycetes</taxon>
        <taxon>Micrococcales</taxon>
        <taxon>Dermatophilaceae</taxon>
        <taxon>Candidatus Phosphoribacter</taxon>
    </lineage>
</organism>
<evidence type="ECO:0000256" key="1">
    <source>
        <dbReference type="ARBA" id="ARBA00004651"/>
    </source>
</evidence>
<dbReference type="PANTHER" id="PTHR30269:SF0">
    <property type="entry name" value="MEMBRANE TRANSPORTER PROTEIN YFCA-RELATED"/>
    <property type="match status" value="1"/>
</dbReference>
<gene>
    <name evidence="9" type="ORF">IPI13_05630</name>
</gene>
<evidence type="ECO:0000256" key="6">
    <source>
        <dbReference type="ARBA" id="ARBA00022989"/>
    </source>
</evidence>
<feature type="transmembrane region" description="Helical" evidence="8">
    <location>
        <begin position="192"/>
        <end position="215"/>
    </location>
</feature>
<comment type="similarity">
    <text evidence="2 8">Belongs to the 4-toluene sulfonate uptake permease (TSUP) (TC 2.A.102) family.</text>
</comment>
<evidence type="ECO:0000256" key="8">
    <source>
        <dbReference type="RuleBase" id="RU363041"/>
    </source>
</evidence>